<evidence type="ECO:0000256" key="5">
    <source>
        <dbReference type="ARBA" id="ARBA00022692"/>
    </source>
</evidence>
<keyword evidence="5 8" id="KW-0812">Transmembrane</keyword>
<evidence type="ECO:0000256" key="3">
    <source>
        <dbReference type="ARBA" id="ARBA00022676"/>
    </source>
</evidence>
<dbReference type="PANTHER" id="PTHR33908">
    <property type="entry name" value="MANNOSYLTRANSFERASE YKCB-RELATED"/>
    <property type="match status" value="1"/>
</dbReference>
<comment type="caution">
    <text evidence="9">The sequence shown here is derived from an EMBL/GenBank/DDBJ whole genome shotgun (WGS) entry which is preliminary data.</text>
</comment>
<dbReference type="RefSeq" id="WP_190575458.1">
    <property type="nucleotide sequence ID" value="NZ_CAWPQU010000001.1"/>
</dbReference>
<evidence type="ECO:0000256" key="2">
    <source>
        <dbReference type="ARBA" id="ARBA00022475"/>
    </source>
</evidence>
<organism evidence="9 10">
    <name type="scientific">Phormidium tenue FACHB-1050</name>
    <dbReference type="NCBI Taxonomy" id="2692857"/>
    <lineage>
        <taxon>Bacteria</taxon>
        <taxon>Bacillati</taxon>
        <taxon>Cyanobacteriota</taxon>
        <taxon>Cyanophyceae</taxon>
        <taxon>Oscillatoriophycideae</taxon>
        <taxon>Oscillatoriales</taxon>
        <taxon>Oscillatoriaceae</taxon>
        <taxon>Phormidium</taxon>
    </lineage>
</organism>
<evidence type="ECO:0008006" key="11">
    <source>
        <dbReference type="Google" id="ProtNLM"/>
    </source>
</evidence>
<feature type="transmembrane region" description="Helical" evidence="8">
    <location>
        <begin position="12"/>
        <end position="31"/>
    </location>
</feature>
<evidence type="ECO:0000313" key="9">
    <source>
        <dbReference type="EMBL" id="MBD2315408.1"/>
    </source>
</evidence>
<gene>
    <name evidence="9" type="ORF">H6G05_00915</name>
</gene>
<accession>A0ABR8C3W9</accession>
<reference evidence="9 10" key="1">
    <citation type="journal article" date="2020" name="ISME J.">
        <title>Comparative genomics reveals insights into cyanobacterial evolution and habitat adaptation.</title>
        <authorList>
            <person name="Chen M.Y."/>
            <person name="Teng W.K."/>
            <person name="Zhao L."/>
            <person name="Hu C.X."/>
            <person name="Zhou Y.K."/>
            <person name="Han B.P."/>
            <person name="Song L.R."/>
            <person name="Shu W.S."/>
        </authorList>
    </citation>
    <scope>NUCLEOTIDE SEQUENCE [LARGE SCALE GENOMIC DNA]</scope>
    <source>
        <strain evidence="9 10">FACHB-1050</strain>
    </source>
</reference>
<proteinExistence type="predicted"/>
<feature type="transmembrane region" description="Helical" evidence="8">
    <location>
        <begin position="89"/>
        <end position="112"/>
    </location>
</feature>
<dbReference type="Proteomes" id="UP000618445">
    <property type="component" value="Unassembled WGS sequence"/>
</dbReference>
<protein>
    <recommendedName>
        <fullName evidence="11">Glycosyltransferase RgtA/B/C/D-like domain-containing protein</fullName>
    </recommendedName>
</protein>
<dbReference type="EMBL" id="JACJQY010000001">
    <property type="protein sequence ID" value="MBD2315408.1"/>
    <property type="molecule type" value="Genomic_DNA"/>
</dbReference>
<evidence type="ECO:0000256" key="1">
    <source>
        <dbReference type="ARBA" id="ARBA00004651"/>
    </source>
</evidence>
<feature type="transmembrane region" description="Helical" evidence="8">
    <location>
        <begin position="384"/>
        <end position="400"/>
    </location>
</feature>
<feature type="transmembrane region" description="Helical" evidence="8">
    <location>
        <begin position="228"/>
        <end position="253"/>
    </location>
</feature>
<evidence type="ECO:0000313" key="10">
    <source>
        <dbReference type="Proteomes" id="UP000618445"/>
    </source>
</evidence>
<keyword evidence="2" id="KW-1003">Cell membrane</keyword>
<keyword evidence="6 8" id="KW-1133">Transmembrane helix</keyword>
<feature type="transmembrane region" description="Helical" evidence="8">
    <location>
        <begin position="297"/>
        <end position="315"/>
    </location>
</feature>
<evidence type="ECO:0000256" key="7">
    <source>
        <dbReference type="ARBA" id="ARBA00023136"/>
    </source>
</evidence>
<evidence type="ECO:0000256" key="8">
    <source>
        <dbReference type="SAM" id="Phobius"/>
    </source>
</evidence>
<keyword evidence="4" id="KW-0808">Transferase</keyword>
<keyword evidence="10" id="KW-1185">Reference proteome</keyword>
<dbReference type="InterPro" id="IPR050297">
    <property type="entry name" value="LipidA_mod_glycosyltrf_83"/>
</dbReference>
<name>A0ABR8C3W9_9CYAN</name>
<evidence type="ECO:0000256" key="6">
    <source>
        <dbReference type="ARBA" id="ARBA00022989"/>
    </source>
</evidence>
<comment type="subcellular location">
    <subcellularLocation>
        <location evidence="1">Cell membrane</location>
        <topology evidence="1">Multi-pass membrane protein</topology>
    </subcellularLocation>
</comment>
<feature type="transmembrane region" description="Helical" evidence="8">
    <location>
        <begin position="124"/>
        <end position="144"/>
    </location>
</feature>
<dbReference type="PANTHER" id="PTHR33908:SF11">
    <property type="entry name" value="MEMBRANE PROTEIN"/>
    <property type="match status" value="1"/>
</dbReference>
<feature type="transmembrane region" description="Helical" evidence="8">
    <location>
        <begin position="361"/>
        <end position="377"/>
    </location>
</feature>
<feature type="transmembrane region" description="Helical" evidence="8">
    <location>
        <begin position="190"/>
        <end position="208"/>
    </location>
</feature>
<keyword evidence="7 8" id="KW-0472">Membrane</keyword>
<sequence>MEKAQQNKLNNLYSYLLLFLFVSPSILWISLDQRVWPWDQAWYGQVSVELFYKLTHSPISWAKDMISAFGIKAPGTAWLGQLFVPIGNLIGSIEIGLLASTVLTQFCSLVLIYQIVSKLTSSRLITIICCLFAASSPLSVALTHQYLVEPLQYLSVTWIVLITVFSPDWQTKRTLLHLISAISLSMLAKITSPLYSFLAVLLILYNIWKNRNIDKNNKININNSKPQYINAISKSGFLALTAFVLASGFLLWYGKNLQTILSFTMLASSGEASLLYGEKADFFRKLQFWLPSFQKSFFSSTCLISTFVLLGYIAAKKVLKIKNKVRFYKPSYFDILAIVSLFQIVLVLCLFSLNVNQENRYLLPLLPYLVIILSWILKRTRQKLIVIFFALILTSQFFFVQSQALGLTLPNSDFSYWLYAFDRSISNKKLLADVVNTTCKQEGNERYNIIGLELTWFNANSASYYSSKQLLSPQEIHCYYTPLGYADKDIERAWKRLLDLKINFFITLKTELHPNDPFNQTSLPILERIQKSSQFTLYPSTDNDSVLLYKNITN</sequence>
<keyword evidence="3" id="KW-0328">Glycosyltransferase</keyword>
<evidence type="ECO:0000256" key="4">
    <source>
        <dbReference type="ARBA" id="ARBA00022679"/>
    </source>
</evidence>
<feature type="transmembrane region" description="Helical" evidence="8">
    <location>
        <begin position="335"/>
        <end position="355"/>
    </location>
</feature>